<evidence type="ECO:0000313" key="2">
    <source>
        <dbReference type="EMBL" id="OAA93405.1"/>
    </source>
</evidence>
<evidence type="ECO:0000313" key="5">
    <source>
        <dbReference type="Proteomes" id="UP000093694"/>
    </source>
</evidence>
<evidence type="ECO:0000313" key="4">
    <source>
        <dbReference type="Proteomes" id="UP000077384"/>
    </source>
</evidence>
<comment type="caution">
    <text evidence="2">The sequence shown here is derived from an EMBL/GenBank/DDBJ whole genome shotgun (WGS) entry which is preliminary data.</text>
</comment>
<feature type="domain" description="Calcineurin-like phosphoesterase" evidence="1">
    <location>
        <begin position="4"/>
        <end position="196"/>
    </location>
</feature>
<reference evidence="2 4" key="1">
    <citation type="journal article" date="2015" name="Biotechnol. Bioeng.">
        <title>Genome sequence and phenotypic characterization of Caulobacter segnis.</title>
        <authorList>
            <person name="Patel S."/>
            <person name="Fletcher B."/>
            <person name="Scott D.C."/>
            <person name="Ely B."/>
        </authorList>
    </citation>
    <scope>NUCLEOTIDE SEQUENCE [LARGE SCALE GENOMIC DNA]</scope>
    <source>
        <strain evidence="2 4">PS02</strain>
    </source>
</reference>
<dbReference type="PATRIC" id="fig|1705578.3.peg.483"/>
<dbReference type="InterPro" id="IPR051158">
    <property type="entry name" value="Metallophosphoesterase_sf"/>
</dbReference>
<dbReference type="PIRSF" id="PIRSF033094">
    <property type="entry name" value="Pesterase_CT488"/>
    <property type="match status" value="1"/>
</dbReference>
<dbReference type="AlphaFoldDB" id="A0A162JCM9"/>
<dbReference type="PANTHER" id="PTHR31302:SF22">
    <property type="entry name" value="PHOSPHOESTERASE"/>
    <property type="match status" value="1"/>
</dbReference>
<dbReference type="Gene3D" id="3.60.21.10">
    <property type="match status" value="1"/>
</dbReference>
<keyword evidence="3" id="KW-0378">Hydrolase</keyword>
<sequence>MALFAISDLHLDLTGSKPMDVFGNNWANHDEKIKKNWNSKITSEDKVLISGDISWSMNMEGGACDLEWVHQLSGTKLMIKGNHDYWWNSITKLNNMYEDMGFIQNNFFTYKDYGICGTRGWNCPESDNFSAHDEKIYKRELLRMKNSLDCAVKSGYKKFIVMIHYPPISEKFMSSGFTDIFREYGVEKVIYGHLHGESLSKAITGNLNGVEYILASADYIKFNPIRIM</sequence>
<dbReference type="InterPro" id="IPR014578">
    <property type="entry name" value="Pesterase_CT488"/>
</dbReference>
<dbReference type="PANTHER" id="PTHR31302">
    <property type="entry name" value="TRANSMEMBRANE PROTEIN WITH METALLOPHOSPHOESTERASE DOMAIN-RELATED"/>
    <property type="match status" value="1"/>
</dbReference>
<keyword evidence="5" id="KW-1185">Reference proteome</keyword>
<organism evidence="2 4">
    <name type="scientific">Clostridium coskatii</name>
    <dbReference type="NCBI Taxonomy" id="1705578"/>
    <lineage>
        <taxon>Bacteria</taxon>
        <taxon>Bacillati</taxon>
        <taxon>Bacillota</taxon>
        <taxon>Clostridia</taxon>
        <taxon>Eubacteriales</taxon>
        <taxon>Clostridiaceae</taxon>
        <taxon>Clostridium</taxon>
    </lineage>
</organism>
<dbReference type="Proteomes" id="UP000077384">
    <property type="component" value="Unassembled WGS sequence"/>
</dbReference>
<dbReference type="EMBL" id="LROR01000057">
    <property type="protein sequence ID" value="OBR92457.1"/>
    <property type="molecule type" value="Genomic_DNA"/>
</dbReference>
<dbReference type="SUPFAM" id="SSF56300">
    <property type="entry name" value="Metallo-dependent phosphatases"/>
    <property type="match status" value="1"/>
</dbReference>
<dbReference type="GO" id="GO:0004114">
    <property type="term" value="F:3',5'-cyclic-nucleotide phosphodiesterase activity"/>
    <property type="evidence" value="ECO:0007669"/>
    <property type="project" value="UniProtKB-EC"/>
</dbReference>
<dbReference type="Pfam" id="PF00149">
    <property type="entry name" value="Metallophos"/>
    <property type="match status" value="1"/>
</dbReference>
<dbReference type="RefSeq" id="WP_063600977.1">
    <property type="nucleotide sequence ID" value="NZ_LITQ01000013.1"/>
</dbReference>
<evidence type="ECO:0000313" key="3">
    <source>
        <dbReference type="EMBL" id="OBR92457.1"/>
    </source>
</evidence>
<dbReference type="EMBL" id="LITQ01000013">
    <property type="protein sequence ID" value="OAA93405.1"/>
    <property type="molecule type" value="Genomic_DNA"/>
</dbReference>
<accession>A0A162JCM9</accession>
<evidence type="ECO:0000259" key="1">
    <source>
        <dbReference type="Pfam" id="PF00149"/>
    </source>
</evidence>
<proteinExistence type="predicted"/>
<protein>
    <submittedName>
        <fullName evidence="3">3',5'-cyclic adenosine monophosphate phosphodiesterase CpdA</fullName>
        <ecNumber evidence="3">3.1.4.17</ecNumber>
    </submittedName>
    <submittedName>
        <fullName evidence="2">Calcineurin-like phosphoesterase superfamily domain protein</fullName>
    </submittedName>
</protein>
<gene>
    <name evidence="3" type="primary">cpdA_4</name>
    <name evidence="3" type="ORF">CLCOS_29190</name>
    <name evidence="2" type="ORF">WX73_00098</name>
</gene>
<dbReference type="InterPro" id="IPR029052">
    <property type="entry name" value="Metallo-depent_PP-like"/>
</dbReference>
<dbReference type="EC" id="3.1.4.17" evidence="3"/>
<dbReference type="InterPro" id="IPR004843">
    <property type="entry name" value="Calcineurin-like_PHP"/>
</dbReference>
<reference evidence="3 5" key="2">
    <citation type="journal article" date="2016" name="Front. Microbiol.">
        <title>Industrial Acetogenic Biocatalysts: A Comparative Metabolic and Genomic Analysis.</title>
        <authorList>
            <person name="Bengelsdorf F."/>
            <person name="Poehlein A."/>
            <person name="Sonja S."/>
            <person name="Erz C."/>
            <person name="Hummel T."/>
            <person name="Hoffmeister S."/>
            <person name="Daniel R."/>
            <person name="Durre P."/>
        </authorList>
    </citation>
    <scope>NUCLEOTIDE SEQUENCE [LARGE SCALE GENOMIC DNA]</scope>
    <source>
        <strain evidence="3 5">PTA-10522</strain>
    </source>
</reference>
<name>A0A162JCM9_9CLOT</name>
<dbReference type="Proteomes" id="UP000093694">
    <property type="component" value="Unassembled WGS sequence"/>
</dbReference>